<evidence type="ECO:0000313" key="3">
    <source>
        <dbReference type="Proteomes" id="UP000284716"/>
    </source>
</evidence>
<dbReference type="InterPro" id="IPR044925">
    <property type="entry name" value="His-Me_finger_sf"/>
</dbReference>
<reference evidence="2 3" key="1">
    <citation type="journal article" date="2018" name="Front. Microbiol.">
        <title>Conversion of Methionine to Cysteine in Lactobacillus paracasei Depends on the Highly Mobile cysK-ctl-cysE Gene Cluster.</title>
        <authorList>
            <person name="Wuthrich D."/>
            <person name="Irmler S."/>
            <person name="Berthoud H."/>
            <person name="Guggenbuhl B."/>
            <person name="Eugster E."/>
            <person name="Bruggmann R."/>
        </authorList>
    </citation>
    <scope>NUCLEOTIDE SEQUENCE [LARGE SCALE GENOMIC DNA]</scope>
    <source>
        <strain evidence="2 3">FAM18157</strain>
    </source>
</reference>
<evidence type="ECO:0000313" key="2">
    <source>
        <dbReference type="EMBL" id="RND81935.1"/>
    </source>
</evidence>
<comment type="caution">
    <text evidence="2">The sequence shown here is derived from an EMBL/GenBank/DDBJ whole genome shotgun (WGS) entry which is preliminary data.</text>
</comment>
<accession>A0A422M3P9</accession>
<dbReference type="InterPro" id="IPR010896">
    <property type="entry name" value="NUMOD1"/>
</dbReference>
<evidence type="ECO:0000259" key="1">
    <source>
        <dbReference type="Pfam" id="PF07453"/>
    </source>
</evidence>
<dbReference type="Proteomes" id="UP000284716">
    <property type="component" value="Unassembled WGS sequence"/>
</dbReference>
<dbReference type="Gene3D" id="3.90.75.20">
    <property type="match status" value="1"/>
</dbReference>
<dbReference type="Gene3D" id="1.10.10.10">
    <property type="entry name" value="Winged helix-like DNA-binding domain superfamily/Winged helix DNA-binding domain"/>
    <property type="match status" value="1"/>
</dbReference>
<sequence>MDLTQEIKRNAYDLAYLKGLISNENTETSWAAIFPANPMRVYKKAPMPYSRYSTNRLGQVKGPLGKVLKPYVNNGGYSVLPVTKDDGKSTTITVSRLAALTFIPNPDRLSDVDHIDEDLDDNCVDNLRWLSHPDNLRRRAVKGGKHAVTAVELTTGKKTEYSSISSAAVALGISYSTIRGIANGTYSLPDAGGYYFVFAK</sequence>
<proteinExistence type="predicted"/>
<dbReference type="Pfam" id="PF07453">
    <property type="entry name" value="NUMOD1"/>
    <property type="match status" value="1"/>
</dbReference>
<dbReference type="RefSeq" id="WP_183414779.1">
    <property type="nucleotide sequence ID" value="NZ_LKFS01000048.1"/>
</dbReference>
<dbReference type="SUPFAM" id="SSF54060">
    <property type="entry name" value="His-Me finger endonucleases"/>
    <property type="match status" value="1"/>
</dbReference>
<protein>
    <submittedName>
        <fullName evidence="2">NUMOD1 domain protein</fullName>
    </submittedName>
</protein>
<dbReference type="AlphaFoldDB" id="A0A422M3P9"/>
<name>A0A422M3P9_LACPA</name>
<feature type="domain" description="Nuclease-associated modular DNA-binding 1" evidence="1">
    <location>
        <begin position="153"/>
        <end position="179"/>
    </location>
</feature>
<gene>
    <name evidence="2" type="ORF">FAM18157_01251</name>
</gene>
<organism evidence="2 3">
    <name type="scientific">Lacticaseibacillus paracasei</name>
    <name type="common">Lactobacillus paracasei</name>
    <dbReference type="NCBI Taxonomy" id="1597"/>
    <lineage>
        <taxon>Bacteria</taxon>
        <taxon>Bacillati</taxon>
        <taxon>Bacillota</taxon>
        <taxon>Bacilli</taxon>
        <taxon>Lactobacillales</taxon>
        <taxon>Lactobacillaceae</taxon>
        <taxon>Lacticaseibacillus</taxon>
    </lineage>
</organism>
<dbReference type="InterPro" id="IPR036388">
    <property type="entry name" value="WH-like_DNA-bd_sf"/>
</dbReference>
<dbReference type="EMBL" id="LKFS01000048">
    <property type="protein sequence ID" value="RND81935.1"/>
    <property type="molecule type" value="Genomic_DNA"/>
</dbReference>